<accession>G9MVM6</accession>
<dbReference type="InParanoid" id="G9MVM6"/>
<dbReference type="InterPro" id="IPR029752">
    <property type="entry name" value="D-isomer_DH_CS1"/>
</dbReference>
<comment type="caution">
    <text evidence="4">The sequence shown here is derived from an EMBL/GenBank/DDBJ whole genome shotgun (WGS) entry which is preliminary data.</text>
</comment>
<dbReference type="OrthoDB" id="298012at2759"/>
<dbReference type="eggNOG" id="KOG0069">
    <property type="taxonomic scope" value="Eukaryota"/>
</dbReference>
<dbReference type="PANTHER" id="PTHR43333:SF1">
    <property type="entry name" value="D-ISOMER SPECIFIC 2-HYDROXYACID DEHYDROGENASE NAD-BINDING DOMAIN-CONTAINING PROTEIN"/>
    <property type="match status" value="1"/>
</dbReference>
<protein>
    <recommendedName>
        <fullName evidence="3">D-isomer specific 2-hydroxyacid dehydrogenase NAD-binding domain-containing protein</fullName>
    </recommendedName>
</protein>
<evidence type="ECO:0000256" key="2">
    <source>
        <dbReference type="ARBA" id="ARBA00023027"/>
    </source>
</evidence>
<dbReference type="Proteomes" id="UP000007115">
    <property type="component" value="Unassembled WGS sequence"/>
</dbReference>
<dbReference type="VEuPathDB" id="FungiDB:TRIVIDRAFT_192117"/>
<keyword evidence="2" id="KW-0520">NAD</keyword>
<evidence type="ECO:0000259" key="3">
    <source>
        <dbReference type="Pfam" id="PF02826"/>
    </source>
</evidence>
<dbReference type="GO" id="GO:0051287">
    <property type="term" value="F:NAD binding"/>
    <property type="evidence" value="ECO:0007669"/>
    <property type="project" value="InterPro"/>
</dbReference>
<dbReference type="InterPro" id="IPR036291">
    <property type="entry name" value="NAD(P)-bd_dom_sf"/>
</dbReference>
<dbReference type="GeneID" id="25789616"/>
<feature type="domain" description="D-isomer specific 2-hydroxyacid dehydrogenase NAD-binding" evidence="3">
    <location>
        <begin position="231"/>
        <end position="337"/>
    </location>
</feature>
<feature type="domain" description="D-isomer specific 2-hydroxyacid dehydrogenase NAD-binding" evidence="3">
    <location>
        <begin position="132"/>
        <end position="204"/>
    </location>
</feature>
<dbReference type="Pfam" id="PF02826">
    <property type="entry name" value="2-Hacid_dh_C"/>
    <property type="match status" value="2"/>
</dbReference>
<dbReference type="OMA" id="YLAAWQP"/>
<evidence type="ECO:0000313" key="4">
    <source>
        <dbReference type="EMBL" id="EHK21524.1"/>
    </source>
</evidence>
<dbReference type="RefSeq" id="XP_013955718.1">
    <property type="nucleotide sequence ID" value="XM_014100243.1"/>
</dbReference>
<dbReference type="SUPFAM" id="SSF51735">
    <property type="entry name" value="NAD(P)-binding Rossmann-fold domains"/>
    <property type="match status" value="1"/>
</dbReference>
<organism evidence="4 5">
    <name type="scientific">Hypocrea virens (strain Gv29-8 / FGSC 10586)</name>
    <name type="common">Gliocladium virens</name>
    <name type="synonym">Trichoderma virens</name>
    <dbReference type="NCBI Taxonomy" id="413071"/>
    <lineage>
        <taxon>Eukaryota</taxon>
        <taxon>Fungi</taxon>
        <taxon>Dikarya</taxon>
        <taxon>Ascomycota</taxon>
        <taxon>Pezizomycotina</taxon>
        <taxon>Sordariomycetes</taxon>
        <taxon>Hypocreomycetidae</taxon>
        <taxon>Hypocreales</taxon>
        <taxon>Hypocreaceae</taxon>
        <taxon>Trichoderma</taxon>
    </lineage>
</organism>
<dbReference type="PANTHER" id="PTHR43333">
    <property type="entry name" value="2-HACID_DH_C DOMAIN-CONTAINING PROTEIN"/>
    <property type="match status" value="1"/>
</dbReference>
<proteinExistence type="predicted"/>
<dbReference type="HOGENOM" id="CLU_019796_1_0_1"/>
<keyword evidence="5" id="KW-1185">Reference proteome</keyword>
<dbReference type="InterPro" id="IPR006140">
    <property type="entry name" value="D-isomer_DH_NAD-bd"/>
</dbReference>
<keyword evidence="1" id="KW-0560">Oxidoreductase</keyword>
<dbReference type="PROSITE" id="PS00065">
    <property type="entry name" value="D_2_HYDROXYACID_DH_1"/>
    <property type="match status" value="1"/>
</dbReference>
<gene>
    <name evidence="4" type="ORF">TRIVIDRAFT_192117</name>
</gene>
<dbReference type="Gene3D" id="3.40.50.720">
    <property type="entry name" value="NAD(P)-binding Rossmann-like Domain"/>
    <property type="match status" value="2"/>
</dbReference>
<sequence length="373" mass="40394">MAGHLLMTLPFPKPEPLLKALEGAFPSLKITYLRHEVKPVEAFFKHDMHIPPGDLYFPLSTLPSTEILREATALMTFGVVPDPSDAPNLRYIHFAVAGTDHVAHKPAFKDPNITITTSTGGSSIAAAEWVIGSVLGLTRQLFQFKELQNARAWGSSVLAPPPFTLDGKKMGIIGYGSIGRQVARLAQALGMDIVAYNSRPRLTAEDRKDRNWYQAGSGDPEGTIPSAYFHGQSKEALHSFLSQNLDIVVLSLPLTAATKHFIGEEELSVLNAKNPAILVNVARGPIVDQDALISSLKKGAAGGGLLAAALDVTDPEPLPVESELWGLPNVFVTPHISSVTQQTVIRAYKILQDNLVRQQKGEEMFNVIKKGSV</sequence>
<evidence type="ECO:0000313" key="5">
    <source>
        <dbReference type="Proteomes" id="UP000007115"/>
    </source>
</evidence>
<dbReference type="STRING" id="413071.G9MVM6"/>
<reference evidence="4 5" key="1">
    <citation type="journal article" date="2011" name="Genome Biol.">
        <title>Comparative genome sequence analysis underscores mycoparasitism as the ancestral life style of Trichoderma.</title>
        <authorList>
            <person name="Kubicek C.P."/>
            <person name="Herrera-Estrella A."/>
            <person name="Seidl-Seiboth V."/>
            <person name="Martinez D.A."/>
            <person name="Druzhinina I.S."/>
            <person name="Thon M."/>
            <person name="Zeilinger S."/>
            <person name="Casas-Flores S."/>
            <person name="Horwitz B.A."/>
            <person name="Mukherjee P.K."/>
            <person name="Mukherjee M."/>
            <person name="Kredics L."/>
            <person name="Alcaraz L.D."/>
            <person name="Aerts A."/>
            <person name="Antal Z."/>
            <person name="Atanasova L."/>
            <person name="Cervantes-Badillo M.G."/>
            <person name="Challacombe J."/>
            <person name="Chertkov O."/>
            <person name="McCluskey K."/>
            <person name="Coulpier F."/>
            <person name="Deshpande N."/>
            <person name="von Doehren H."/>
            <person name="Ebbole D.J."/>
            <person name="Esquivel-Naranjo E.U."/>
            <person name="Fekete E."/>
            <person name="Flipphi M."/>
            <person name="Glaser F."/>
            <person name="Gomez-Rodriguez E.Y."/>
            <person name="Gruber S."/>
            <person name="Han C."/>
            <person name="Henrissat B."/>
            <person name="Hermosa R."/>
            <person name="Hernandez-Onate M."/>
            <person name="Karaffa L."/>
            <person name="Kosti I."/>
            <person name="Le Crom S."/>
            <person name="Lindquist E."/>
            <person name="Lucas S."/>
            <person name="Luebeck M."/>
            <person name="Luebeck P.S."/>
            <person name="Margeot A."/>
            <person name="Metz B."/>
            <person name="Misra M."/>
            <person name="Nevalainen H."/>
            <person name="Omann M."/>
            <person name="Packer N."/>
            <person name="Perrone G."/>
            <person name="Uresti-Rivera E.E."/>
            <person name="Salamov A."/>
            <person name="Schmoll M."/>
            <person name="Seiboth B."/>
            <person name="Shapiro H."/>
            <person name="Sukno S."/>
            <person name="Tamayo-Ramos J.A."/>
            <person name="Tisch D."/>
            <person name="Wiest A."/>
            <person name="Wilkinson H.H."/>
            <person name="Zhang M."/>
            <person name="Coutinho P.M."/>
            <person name="Kenerley C.M."/>
            <person name="Monte E."/>
            <person name="Baker S.E."/>
            <person name="Grigoriev I.V."/>
        </authorList>
    </citation>
    <scope>NUCLEOTIDE SEQUENCE [LARGE SCALE GENOMIC DNA]</scope>
    <source>
        <strain evidence="5">Gv29-8 / FGSC 10586</strain>
    </source>
</reference>
<dbReference type="SUPFAM" id="SSF52283">
    <property type="entry name" value="Formate/glycerate dehydrogenase catalytic domain-like"/>
    <property type="match status" value="1"/>
</dbReference>
<dbReference type="GO" id="GO:0016491">
    <property type="term" value="F:oxidoreductase activity"/>
    <property type="evidence" value="ECO:0007669"/>
    <property type="project" value="UniProtKB-KW"/>
</dbReference>
<dbReference type="EMBL" id="ABDF02000070">
    <property type="protein sequence ID" value="EHK21524.1"/>
    <property type="molecule type" value="Genomic_DNA"/>
</dbReference>
<name>G9MVM6_HYPVG</name>
<dbReference type="AlphaFoldDB" id="G9MVM6"/>
<evidence type="ECO:0000256" key="1">
    <source>
        <dbReference type="ARBA" id="ARBA00023002"/>
    </source>
</evidence>